<evidence type="ECO:0000256" key="4">
    <source>
        <dbReference type="ARBA" id="ARBA00023163"/>
    </source>
</evidence>
<dbReference type="PANTHER" id="PTHR30385">
    <property type="entry name" value="SIGMA FACTOR F FLAGELLAR"/>
    <property type="match status" value="1"/>
</dbReference>
<dbReference type="InterPro" id="IPR013325">
    <property type="entry name" value="RNA_pol_sigma_r2"/>
</dbReference>
<dbReference type="SUPFAM" id="SSF88659">
    <property type="entry name" value="Sigma3 and sigma4 domains of RNA polymerase sigma factors"/>
    <property type="match status" value="2"/>
</dbReference>
<evidence type="ECO:0000313" key="8">
    <source>
        <dbReference type="EMBL" id="SFF19448.1"/>
    </source>
</evidence>
<dbReference type="InterPro" id="IPR007630">
    <property type="entry name" value="RNA_pol_sigma70_r4"/>
</dbReference>
<dbReference type="CDD" id="cd06171">
    <property type="entry name" value="Sigma70_r4"/>
    <property type="match status" value="1"/>
</dbReference>
<organism evidence="8 9">
    <name type="scientific">Flavimobilis marinus</name>
    <dbReference type="NCBI Taxonomy" id="285351"/>
    <lineage>
        <taxon>Bacteria</taxon>
        <taxon>Bacillati</taxon>
        <taxon>Actinomycetota</taxon>
        <taxon>Actinomycetes</taxon>
        <taxon>Micrococcales</taxon>
        <taxon>Jonesiaceae</taxon>
        <taxon>Flavimobilis</taxon>
    </lineage>
</organism>
<evidence type="ECO:0000259" key="7">
    <source>
        <dbReference type="Pfam" id="PF04545"/>
    </source>
</evidence>
<evidence type="ECO:0000256" key="1">
    <source>
        <dbReference type="ARBA" id="ARBA00023015"/>
    </source>
</evidence>
<protein>
    <submittedName>
        <fullName evidence="8">RNA polymerase sigma factor for flagellar operon FliA</fullName>
    </submittedName>
</protein>
<dbReference type="InterPro" id="IPR007624">
    <property type="entry name" value="RNA_pol_sigma70_r3"/>
</dbReference>
<keyword evidence="8" id="KW-0969">Cilium</keyword>
<gene>
    <name evidence="8" type="ORF">SAMN04488035_1905</name>
</gene>
<evidence type="ECO:0000313" key="9">
    <source>
        <dbReference type="Proteomes" id="UP000198520"/>
    </source>
</evidence>
<keyword evidence="1" id="KW-0805">Transcription regulation</keyword>
<dbReference type="STRING" id="285351.SAMN04488035_1905"/>
<name>A0A1I2GQA0_9MICO</name>
<keyword evidence="9" id="KW-1185">Reference proteome</keyword>
<dbReference type="Pfam" id="PF04542">
    <property type="entry name" value="Sigma70_r2"/>
    <property type="match status" value="1"/>
</dbReference>
<dbReference type="GO" id="GO:0003677">
    <property type="term" value="F:DNA binding"/>
    <property type="evidence" value="ECO:0007669"/>
    <property type="project" value="UniProtKB-KW"/>
</dbReference>
<accession>A0A1I2GQA0</accession>
<dbReference type="NCBIfam" id="TIGR02937">
    <property type="entry name" value="sigma70-ECF"/>
    <property type="match status" value="1"/>
</dbReference>
<keyword evidence="8" id="KW-0966">Cell projection</keyword>
<feature type="domain" description="RNA polymerase sigma-70 region 4" evidence="7">
    <location>
        <begin position="170"/>
        <end position="217"/>
    </location>
</feature>
<keyword evidence="4" id="KW-0804">Transcription</keyword>
<dbReference type="EMBL" id="FONZ01000003">
    <property type="protein sequence ID" value="SFF19448.1"/>
    <property type="molecule type" value="Genomic_DNA"/>
</dbReference>
<dbReference type="PRINTS" id="PR00046">
    <property type="entry name" value="SIGMA70FCT"/>
</dbReference>
<dbReference type="Gene3D" id="1.20.140.160">
    <property type="match status" value="1"/>
</dbReference>
<dbReference type="InterPro" id="IPR013324">
    <property type="entry name" value="RNA_pol_sigma_r3/r4-like"/>
</dbReference>
<dbReference type="GO" id="GO:0006352">
    <property type="term" value="P:DNA-templated transcription initiation"/>
    <property type="evidence" value="ECO:0007669"/>
    <property type="project" value="InterPro"/>
</dbReference>
<evidence type="ECO:0000256" key="3">
    <source>
        <dbReference type="ARBA" id="ARBA00023125"/>
    </source>
</evidence>
<evidence type="ECO:0000256" key="2">
    <source>
        <dbReference type="ARBA" id="ARBA00023082"/>
    </source>
</evidence>
<dbReference type="PANTHER" id="PTHR30385:SF7">
    <property type="entry name" value="RNA POLYMERASE SIGMA FACTOR FLIA"/>
    <property type="match status" value="1"/>
</dbReference>
<dbReference type="InterPro" id="IPR014284">
    <property type="entry name" value="RNA_pol_sigma-70_dom"/>
</dbReference>
<evidence type="ECO:0000259" key="6">
    <source>
        <dbReference type="Pfam" id="PF04542"/>
    </source>
</evidence>
<evidence type="ECO:0000259" key="5">
    <source>
        <dbReference type="Pfam" id="PF04539"/>
    </source>
</evidence>
<dbReference type="Pfam" id="PF04539">
    <property type="entry name" value="Sigma70_r3"/>
    <property type="match status" value="1"/>
</dbReference>
<keyword evidence="2" id="KW-0731">Sigma factor</keyword>
<dbReference type="AlphaFoldDB" id="A0A1I2GQA0"/>
<reference evidence="9" key="1">
    <citation type="submission" date="2016-10" db="EMBL/GenBank/DDBJ databases">
        <authorList>
            <person name="Varghese N."/>
            <person name="Submissions S."/>
        </authorList>
    </citation>
    <scope>NUCLEOTIDE SEQUENCE [LARGE SCALE GENOMIC DNA]</scope>
    <source>
        <strain evidence="9">DSM 19083</strain>
    </source>
</reference>
<dbReference type="Pfam" id="PF04545">
    <property type="entry name" value="Sigma70_r4"/>
    <property type="match status" value="1"/>
</dbReference>
<dbReference type="GO" id="GO:0016987">
    <property type="term" value="F:sigma factor activity"/>
    <property type="evidence" value="ECO:0007669"/>
    <property type="project" value="UniProtKB-KW"/>
</dbReference>
<dbReference type="Proteomes" id="UP000198520">
    <property type="component" value="Unassembled WGS sequence"/>
</dbReference>
<feature type="domain" description="RNA polymerase sigma-70 region 3" evidence="5">
    <location>
        <begin position="87"/>
        <end position="156"/>
    </location>
</feature>
<keyword evidence="3" id="KW-0238">DNA-binding</keyword>
<dbReference type="RefSeq" id="WP_229828746.1">
    <property type="nucleotide sequence ID" value="NZ_BNAN01000003.1"/>
</dbReference>
<dbReference type="SUPFAM" id="SSF88946">
    <property type="entry name" value="Sigma2 domain of RNA polymerase sigma factors"/>
    <property type="match status" value="1"/>
</dbReference>
<dbReference type="Gene3D" id="1.10.1740.10">
    <property type="match status" value="1"/>
</dbReference>
<keyword evidence="8" id="KW-0282">Flagellum</keyword>
<dbReference type="InterPro" id="IPR000943">
    <property type="entry name" value="RNA_pol_sigma70"/>
</dbReference>
<sequence length="317" mass="33679">MTRNELIEAHLPLIGYHVSEMLSRVPSHVSRDDLASAGALALVKAADAYDPATGVPFNRYAAIRIRGALVDELRSMDWASRGTRTRLRKMTSAADELTAKLGHAPSREQLASALGVSVEDVEAAQEDASRRVLSIEGYDGAVADILPDRDPSPEEAVLIDERLRYLKGAVAALPERLRVVVEQVFFHDRPVTDVAAELGVTQSRVSQLRAEAMLLLRDGMNAHLDPAQVVTAEKPGGVADRRRQAYYESVGVEAHALATVSVLPSADAATREVARTATTAAVAATVTATAMATAAYAVSLSRVTPNEAPVEGAAALA</sequence>
<dbReference type="InterPro" id="IPR007627">
    <property type="entry name" value="RNA_pol_sigma70_r2"/>
</dbReference>
<feature type="domain" description="RNA polymerase sigma-70 region 2" evidence="6">
    <location>
        <begin position="6"/>
        <end position="78"/>
    </location>
</feature>
<proteinExistence type="predicted"/>